<dbReference type="EMBL" id="QGLE01000005">
    <property type="protein sequence ID" value="PWR22776.1"/>
    <property type="molecule type" value="Genomic_DNA"/>
</dbReference>
<name>A0A317E975_9PROT</name>
<evidence type="ECO:0000313" key="3">
    <source>
        <dbReference type="EMBL" id="PWR22776.1"/>
    </source>
</evidence>
<accession>A0A317E975</accession>
<sequence length="1013" mass="106717">MPNPRDNRLPVPTESPSGRPRDSRPPEGSLAGLVGWAFVFALSVGWLTAAFYYLATLVGFAALGTLAPHELAAILTGVFGPVALLWLVALMLDQRAAVLRTLGGSRPAAPRPFDFAGAALAAAPHPETSARLKAEVDQIRLATMEAREATRDLVSMIGNRIEDLRRVMQEAKEVRGAIGGALDALSSATRSTADTLSGAVAAIEQQVDQRLVRLNDAARAAASASAAASADLQRQADALLAAGDAAAEKTDGATARLRQLGTDLDLASTRVVQAADQAFEKQDGRVGAMEAALARVATVNESLDERIQATRGGMTGLEDAANGIARRLSSATDALSTESARLKDLAEASQAAITLAAGSTTRAGQAVSEASDTALAKLQQTERNLRALVTATQSDLGRAVTDFAQLGETLRRAATEHTEITNSATQRATLARDQLRRVAEEIAAAGNEAGSRSHAASDALRLSATALSSNADNALGKLGEVGAGFDALASRLRTAVDDAQTRGGEAARISAETARELARAGEKLKDELRGMEAAIDDHARTLETAAAHAAGAVEEAGRRFDAQAADLDAETVRAVATVDNAVKTLARQGTEVIATADNAVQRLATVVTGFRQRADALAESATAAERRLSESAGALDGRARELTVTADTAGARVEQAADTIERRGRDLESAAERASARIDAAVGAMHRQGDTITAIGDRATVETGKAGQTLDGIGRAIDERILTARQQVKEAEQALGAFAGRLDAATQTAVGNLNLLIETLGRDDTSLAAQAADSIARLREMGSAISVERQAMVESSAKSREELETAIVMATKRGSELKALADETATSLALIARNLSSETQVLSGRADEARRLMGDLVKAMAAEVETLGETAAEIELRRQALDETDRRQRRQNAVKASAAVVEGLNGLSVDLARAMEDGDLPDDVWRRYLGGEKGVFTRRLLGQRNRDGHETIAAKYRGDGEFRTYVDRYMRQFDELMRLATDADDEDVLAAALRSSDIGKLHRLLAAALGRDR</sequence>
<proteinExistence type="predicted"/>
<feature type="transmembrane region" description="Helical" evidence="2">
    <location>
        <begin position="33"/>
        <end position="64"/>
    </location>
</feature>
<feature type="region of interest" description="Disordered" evidence="1">
    <location>
        <begin position="1"/>
        <end position="26"/>
    </location>
</feature>
<evidence type="ECO:0000256" key="2">
    <source>
        <dbReference type="SAM" id="Phobius"/>
    </source>
</evidence>
<dbReference type="RefSeq" id="WP_109905320.1">
    <property type="nucleotide sequence ID" value="NZ_QGLE01000005.1"/>
</dbReference>
<dbReference type="OrthoDB" id="9777715at2"/>
<gene>
    <name evidence="3" type="ORF">DKG74_10105</name>
</gene>
<feature type="transmembrane region" description="Helical" evidence="2">
    <location>
        <begin position="71"/>
        <end position="92"/>
    </location>
</feature>
<keyword evidence="2" id="KW-0472">Membrane</keyword>
<keyword evidence="2" id="KW-1133">Transmembrane helix</keyword>
<reference evidence="3 4" key="1">
    <citation type="submission" date="2018-05" db="EMBL/GenBank/DDBJ databases">
        <title>Zavarzinia sp. HR-AS.</title>
        <authorList>
            <person name="Lee Y."/>
            <person name="Jeon C.O."/>
        </authorList>
    </citation>
    <scope>NUCLEOTIDE SEQUENCE [LARGE SCALE GENOMIC DNA]</scope>
    <source>
        <strain evidence="3 4">HR-AS</strain>
    </source>
</reference>
<keyword evidence="2" id="KW-0812">Transmembrane</keyword>
<dbReference type="AlphaFoldDB" id="A0A317E975"/>
<dbReference type="Proteomes" id="UP000245461">
    <property type="component" value="Unassembled WGS sequence"/>
</dbReference>
<evidence type="ECO:0000256" key="1">
    <source>
        <dbReference type="SAM" id="MobiDB-lite"/>
    </source>
</evidence>
<protein>
    <submittedName>
        <fullName evidence="3">Uncharacterized protein</fullName>
    </submittedName>
</protein>
<keyword evidence="4" id="KW-1185">Reference proteome</keyword>
<evidence type="ECO:0000313" key="4">
    <source>
        <dbReference type="Proteomes" id="UP000245461"/>
    </source>
</evidence>
<comment type="caution">
    <text evidence="3">The sequence shown here is derived from an EMBL/GenBank/DDBJ whole genome shotgun (WGS) entry which is preliminary data.</text>
</comment>
<organism evidence="3 4">
    <name type="scientific">Zavarzinia aquatilis</name>
    <dbReference type="NCBI Taxonomy" id="2211142"/>
    <lineage>
        <taxon>Bacteria</taxon>
        <taxon>Pseudomonadati</taxon>
        <taxon>Pseudomonadota</taxon>
        <taxon>Alphaproteobacteria</taxon>
        <taxon>Rhodospirillales</taxon>
        <taxon>Zavarziniaceae</taxon>
        <taxon>Zavarzinia</taxon>
    </lineage>
</organism>